<proteinExistence type="predicted"/>
<gene>
    <name evidence="1" type="ORF">EXN66_Car004684</name>
</gene>
<sequence length="157" mass="17521">MTATVRFGPRSEEATSLALLSARRSGRMRLRCRRCDRERLPVSISADCLNENTAESERPHSGLVLTINRVATGGCLSQDAALPREEDPEAVQAPAAAGTAHLRRVVHLLAHQPGQDHKTPLQLWKRTLLRDIEEGSVNQKAKCKLAVHFKKWETIRE</sequence>
<dbReference type="AlphaFoldDB" id="A0A6G1PFJ7"/>
<name>A0A6G1PFJ7_CHAAH</name>
<keyword evidence="2" id="KW-1185">Reference proteome</keyword>
<protein>
    <submittedName>
        <fullName evidence="1">Uncharacterized protein</fullName>
    </submittedName>
</protein>
<reference evidence="1 2" key="1">
    <citation type="submission" date="2019-02" db="EMBL/GenBank/DDBJ databases">
        <title>Opniocepnalus argus genome.</title>
        <authorList>
            <person name="Zhou C."/>
            <person name="Xiao S."/>
        </authorList>
    </citation>
    <scope>NUCLEOTIDE SEQUENCE [LARGE SCALE GENOMIC DNA]</scope>
    <source>
        <strain evidence="1">OARG1902GOOAL</strain>
        <tissue evidence="1">Muscle</tissue>
    </source>
</reference>
<reference evidence="2" key="2">
    <citation type="submission" date="2019-02" db="EMBL/GenBank/DDBJ databases">
        <title>Opniocepnalus argus Var Kimnra genome.</title>
        <authorList>
            <person name="Zhou C."/>
            <person name="Xiao S."/>
        </authorList>
    </citation>
    <scope>NUCLEOTIDE SEQUENCE [LARGE SCALE GENOMIC DNA]</scope>
</reference>
<accession>A0A6G1PFJ7</accession>
<evidence type="ECO:0000313" key="1">
    <source>
        <dbReference type="EMBL" id="KAF3689012.1"/>
    </source>
</evidence>
<evidence type="ECO:0000313" key="2">
    <source>
        <dbReference type="Proteomes" id="UP000503349"/>
    </source>
</evidence>
<dbReference type="Proteomes" id="UP000503349">
    <property type="component" value="Chromosome 4"/>
</dbReference>
<dbReference type="EMBL" id="CM015715">
    <property type="protein sequence ID" value="KAF3689012.1"/>
    <property type="molecule type" value="Genomic_DNA"/>
</dbReference>
<organism evidence="1 2">
    <name type="scientific">Channa argus</name>
    <name type="common">Northern snakehead</name>
    <name type="synonym">Ophicephalus argus</name>
    <dbReference type="NCBI Taxonomy" id="215402"/>
    <lineage>
        <taxon>Eukaryota</taxon>
        <taxon>Metazoa</taxon>
        <taxon>Chordata</taxon>
        <taxon>Craniata</taxon>
        <taxon>Vertebrata</taxon>
        <taxon>Euteleostomi</taxon>
        <taxon>Actinopterygii</taxon>
        <taxon>Neopterygii</taxon>
        <taxon>Teleostei</taxon>
        <taxon>Neoteleostei</taxon>
        <taxon>Acanthomorphata</taxon>
        <taxon>Anabantaria</taxon>
        <taxon>Anabantiformes</taxon>
        <taxon>Channoidei</taxon>
        <taxon>Channidae</taxon>
        <taxon>Channa</taxon>
    </lineage>
</organism>